<dbReference type="KEGG" id="mmyr:MXMO3_01406"/>
<dbReference type="STRING" id="1122213.GCA_000423365_01388"/>
<dbReference type="PRINTS" id="PR00111">
    <property type="entry name" value="ABHYDROLASE"/>
</dbReference>
<dbReference type="InterPro" id="IPR050266">
    <property type="entry name" value="AB_hydrolase_sf"/>
</dbReference>
<keyword evidence="2" id="KW-0645">Protease</keyword>
<dbReference type="Gene3D" id="3.40.50.1820">
    <property type="entry name" value="alpha/beta hydrolase"/>
    <property type="match status" value="1"/>
</dbReference>
<dbReference type="PRINTS" id="PR00412">
    <property type="entry name" value="EPOXHYDRLASE"/>
</dbReference>
<dbReference type="Pfam" id="PF12697">
    <property type="entry name" value="Abhydrolase_6"/>
    <property type="match status" value="1"/>
</dbReference>
<name>A0A2R4MDG4_9HYPH</name>
<protein>
    <submittedName>
        <fullName evidence="2">Prolyl aminopeptidase</fullName>
    </submittedName>
</protein>
<keyword evidence="3" id="KW-1185">Reference proteome</keyword>
<gene>
    <name evidence="2" type="ORF">MXMO3_01406</name>
</gene>
<dbReference type="SUPFAM" id="SSF53474">
    <property type="entry name" value="alpha/beta-Hydrolases"/>
    <property type="match status" value="1"/>
</dbReference>
<organism evidence="2 3">
    <name type="scientific">Maritalea myrionectae</name>
    <dbReference type="NCBI Taxonomy" id="454601"/>
    <lineage>
        <taxon>Bacteria</taxon>
        <taxon>Pseudomonadati</taxon>
        <taxon>Pseudomonadota</taxon>
        <taxon>Alphaproteobacteria</taxon>
        <taxon>Hyphomicrobiales</taxon>
        <taxon>Devosiaceae</taxon>
        <taxon>Maritalea</taxon>
    </lineage>
</organism>
<keyword evidence="2" id="KW-0031">Aminopeptidase</keyword>
<reference evidence="2 3" key="1">
    <citation type="submission" date="2017-05" db="EMBL/GenBank/DDBJ databases">
        <title>Genome Analysis of Maritalea myrionectae HL2708#5.</title>
        <authorList>
            <consortium name="Cotde Inc.-PKNU"/>
            <person name="Jang D."/>
            <person name="Oh H.-M."/>
        </authorList>
    </citation>
    <scope>NUCLEOTIDE SEQUENCE [LARGE SCALE GENOMIC DNA]</scope>
    <source>
        <strain evidence="2 3">HL2708#5</strain>
    </source>
</reference>
<accession>A0A2R4MDG4</accession>
<dbReference type="InterPro" id="IPR000639">
    <property type="entry name" value="Epox_hydrolase-like"/>
</dbReference>
<feature type="domain" description="AB hydrolase-1" evidence="1">
    <location>
        <begin position="24"/>
        <end position="258"/>
    </location>
</feature>
<dbReference type="RefSeq" id="WP_162889166.1">
    <property type="nucleotide sequence ID" value="NZ_CP021330.1"/>
</dbReference>
<dbReference type="Proteomes" id="UP000258927">
    <property type="component" value="Chromosome"/>
</dbReference>
<dbReference type="PANTHER" id="PTHR43798">
    <property type="entry name" value="MONOACYLGLYCEROL LIPASE"/>
    <property type="match status" value="1"/>
</dbReference>
<dbReference type="AlphaFoldDB" id="A0A2R4MDG4"/>
<evidence type="ECO:0000259" key="1">
    <source>
        <dbReference type="Pfam" id="PF12697"/>
    </source>
</evidence>
<dbReference type="InterPro" id="IPR029058">
    <property type="entry name" value="AB_hydrolase_fold"/>
</dbReference>
<dbReference type="InterPro" id="IPR000073">
    <property type="entry name" value="AB_hydrolase_1"/>
</dbReference>
<dbReference type="EMBL" id="CP021330">
    <property type="protein sequence ID" value="AVX03936.1"/>
    <property type="molecule type" value="Genomic_DNA"/>
</dbReference>
<dbReference type="GO" id="GO:0004177">
    <property type="term" value="F:aminopeptidase activity"/>
    <property type="evidence" value="ECO:0007669"/>
    <property type="project" value="UniProtKB-KW"/>
</dbReference>
<keyword evidence="2" id="KW-0378">Hydrolase</keyword>
<evidence type="ECO:0000313" key="3">
    <source>
        <dbReference type="Proteomes" id="UP000258927"/>
    </source>
</evidence>
<proteinExistence type="predicted"/>
<evidence type="ECO:0000313" key="2">
    <source>
        <dbReference type="EMBL" id="AVX03936.1"/>
    </source>
</evidence>
<sequence>MAGFTVETNGAALFGVEQGYGAPIVFLHAGVADHRMWQPQLDALGLELQAIAYDQRGYGRTQSADVAYSDVDDLLAVLDHFKIGRAILVGCSLGGGLALAFALTHPDRVAGLMLVAASIPGAPAVERDEAELQLATEYEAKKDLNDLIALNQFEARLWLDGAHGAEGRVQGQLRELFLDMNELQHNHPPLNHGAPRPECYSRLGELRVPVLNVAGTLDLTYFAWLNDQISDAHPHMQTELIADAGHLPNLDQPEVFNAVLSEFLAGV</sequence>